<comment type="function">
    <text evidence="4">Part of the outer membrane protein assembly complex, which is involved in assembly and insertion of beta-barrel proteins into the outer membrane.</text>
</comment>
<dbReference type="AlphaFoldDB" id="A0A923HM65"/>
<dbReference type="SMART" id="SM00564">
    <property type="entry name" value="PQQ"/>
    <property type="match status" value="6"/>
</dbReference>
<sequence length="406" mass="42984">MPSVVRSKQKSTLRLLKNNLGLNMFLRASTSALLALTLLSGCSTWSWNPFSKPDPKTAPAELQNFSSTMAVKAAWTVNVGGAGEYMFSPVNVGSNVYAASADGTIVKINSLNGQVQWKVRADTNLTAGIGASEKLVAVGGQKGMLFAFDAQGKSLWKVQASSEILASPVVAGNLVLVHTIDNRVAAYDAMTGVNKWTLERPLPLLTLRVATGIAVKEQVAYISTPGGKLIAVALQNGGLRWEVNAAEPKGATELERVVDMSGAPVIVNNNVCAVTYQGRVGCFDISNGTNRWNKEISSEVGISADERFVFAADNQGAVSGYALSGGANVWKNDKLTRRDLSAPTSFGRAVAVGDRFGFVHFLSREDGVFIARMPTDGSKIISTPLVVGNNLIVQTKSGAVVAFATE</sequence>
<keyword evidence="3 4" id="KW-0998">Cell outer membrane</keyword>
<evidence type="ECO:0000259" key="5">
    <source>
        <dbReference type="Pfam" id="PF13360"/>
    </source>
</evidence>
<dbReference type="SUPFAM" id="SSF50998">
    <property type="entry name" value="Quinoprotein alcohol dehydrogenase-like"/>
    <property type="match status" value="1"/>
</dbReference>
<keyword evidence="1 4" id="KW-0732">Signal</keyword>
<feature type="domain" description="Pyrrolo-quinoline quinone repeat" evidence="5">
    <location>
        <begin position="102"/>
        <end position="332"/>
    </location>
</feature>
<keyword evidence="7" id="KW-1185">Reference proteome</keyword>
<dbReference type="GO" id="GO:0051205">
    <property type="term" value="P:protein insertion into membrane"/>
    <property type="evidence" value="ECO:0007669"/>
    <property type="project" value="UniProtKB-UniRule"/>
</dbReference>
<comment type="subcellular location">
    <subcellularLocation>
        <location evidence="4">Cell outer membrane</location>
    </subcellularLocation>
</comment>
<evidence type="ECO:0000313" key="6">
    <source>
        <dbReference type="EMBL" id="MBC3880193.1"/>
    </source>
</evidence>
<dbReference type="InterPro" id="IPR015943">
    <property type="entry name" value="WD40/YVTN_repeat-like_dom_sf"/>
</dbReference>
<organism evidence="6 7">
    <name type="scientific">Undibacterium nitidum</name>
    <dbReference type="NCBI Taxonomy" id="2762298"/>
    <lineage>
        <taxon>Bacteria</taxon>
        <taxon>Pseudomonadati</taxon>
        <taxon>Pseudomonadota</taxon>
        <taxon>Betaproteobacteria</taxon>
        <taxon>Burkholderiales</taxon>
        <taxon>Oxalobacteraceae</taxon>
        <taxon>Undibacterium</taxon>
    </lineage>
</organism>
<dbReference type="InterPro" id="IPR011047">
    <property type="entry name" value="Quinoprotein_ADH-like_sf"/>
</dbReference>
<dbReference type="InterPro" id="IPR017687">
    <property type="entry name" value="BamB"/>
</dbReference>
<dbReference type="Proteomes" id="UP000627446">
    <property type="component" value="Unassembled WGS sequence"/>
</dbReference>
<dbReference type="Pfam" id="PF13360">
    <property type="entry name" value="PQQ_2"/>
    <property type="match status" value="1"/>
</dbReference>
<comment type="caution">
    <text evidence="6">The sequence shown here is derived from an EMBL/GenBank/DDBJ whole genome shotgun (WGS) entry which is preliminary data.</text>
</comment>
<reference evidence="6" key="1">
    <citation type="submission" date="2020-08" db="EMBL/GenBank/DDBJ databases">
        <title>Novel species isolated from subtropical streams in China.</title>
        <authorList>
            <person name="Lu H."/>
        </authorList>
    </citation>
    <scope>NUCLEOTIDE SEQUENCE</scope>
    <source>
        <strain evidence="6">LX22W</strain>
    </source>
</reference>
<dbReference type="EMBL" id="JACOFZ010000001">
    <property type="protein sequence ID" value="MBC3880193.1"/>
    <property type="molecule type" value="Genomic_DNA"/>
</dbReference>
<dbReference type="NCBIfam" id="TIGR03300">
    <property type="entry name" value="assembly_YfgL"/>
    <property type="match status" value="1"/>
</dbReference>
<dbReference type="InterPro" id="IPR018391">
    <property type="entry name" value="PQQ_b-propeller_rpt"/>
</dbReference>
<dbReference type="GO" id="GO:0043165">
    <property type="term" value="P:Gram-negative-bacterium-type cell outer membrane assembly"/>
    <property type="evidence" value="ECO:0007669"/>
    <property type="project" value="UniProtKB-UniRule"/>
</dbReference>
<keyword evidence="2 4" id="KW-0472">Membrane</keyword>
<name>A0A923HM65_9BURK</name>
<comment type="similarity">
    <text evidence="4">Belongs to the BamB family.</text>
</comment>
<evidence type="ECO:0000256" key="3">
    <source>
        <dbReference type="ARBA" id="ARBA00023237"/>
    </source>
</evidence>
<protein>
    <recommendedName>
        <fullName evidence="4">Outer membrane protein assembly factor BamB</fullName>
    </recommendedName>
</protein>
<dbReference type="GO" id="GO:0009279">
    <property type="term" value="C:cell outer membrane"/>
    <property type="evidence" value="ECO:0007669"/>
    <property type="project" value="UniProtKB-SubCell"/>
</dbReference>
<dbReference type="InterPro" id="IPR002372">
    <property type="entry name" value="PQQ_rpt_dom"/>
</dbReference>
<dbReference type="PANTHER" id="PTHR34512">
    <property type="entry name" value="CELL SURFACE PROTEIN"/>
    <property type="match status" value="1"/>
</dbReference>
<dbReference type="PANTHER" id="PTHR34512:SF30">
    <property type="entry name" value="OUTER MEMBRANE PROTEIN ASSEMBLY FACTOR BAMB"/>
    <property type="match status" value="1"/>
</dbReference>
<dbReference type="Gene3D" id="2.130.10.10">
    <property type="entry name" value="YVTN repeat-like/Quinoprotein amine dehydrogenase"/>
    <property type="match status" value="1"/>
</dbReference>
<accession>A0A923HM65</accession>
<evidence type="ECO:0000256" key="2">
    <source>
        <dbReference type="ARBA" id="ARBA00023136"/>
    </source>
</evidence>
<evidence type="ECO:0000313" key="7">
    <source>
        <dbReference type="Proteomes" id="UP000627446"/>
    </source>
</evidence>
<evidence type="ECO:0000256" key="1">
    <source>
        <dbReference type="ARBA" id="ARBA00022729"/>
    </source>
</evidence>
<dbReference type="HAMAP" id="MF_00923">
    <property type="entry name" value="OM_assembly_BamB"/>
    <property type="match status" value="1"/>
</dbReference>
<gene>
    <name evidence="4 6" type="primary">bamB</name>
    <name evidence="6" type="ORF">H8K36_02280</name>
</gene>
<proteinExistence type="inferred from homology"/>
<evidence type="ECO:0000256" key="4">
    <source>
        <dbReference type="HAMAP-Rule" id="MF_00923"/>
    </source>
</evidence>
<comment type="subunit">
    <text evidence="4">Part of the Bam complex.</text>
</comment>